<organism evidence="1">
    <name type="scientific">Terrestrivirus sp</name>
    <dbReference type="NCBI Taxonomy" id="2487775"/>
    <lineage>
        <taxon>Viruses</taxon>
        <taxon>Varidnaviria</taxon>
        <taxon>Bamfordvirae</taxon>
        <taxon>Nucleocytoviricota</taxon>
        <taxon>Megaviricetes</taxon>
        <taxon>Imitervirales</taxon>
        <taxon>Mimiviridae</taxon>
        <taxon>Klosneuvirinae</taxon>
    </lineage>
</organism>
<accession>A0A3G4ZLH4</accession>
<dbReference type="EMBL" id="MK071980">
    <property type="protein sequence ID" value="AYV75686.1"/>
    <property type="molecule type" value="Genomic_DNA"/>
</dbReference>
<dbReference type="Gene3D" id="3.10.310.30">
    <property type="match status" value="1"/>
</dbReference>
<sequence>MLYDYIIYHKNCLDGFSAYFILTKTGLILKNDYFVYPDQPSAKEIPPNVKGHNVIILDVAYKSDVLEGIIEQAKSVIHIDHHITIRDDVMKLASKYKNKFISVYNEKESGASLTWKYFKKYLEGYSESMPKFVLYIKDNDIGEWKYKNTMPFITALNVHYDLIPNYETLRSWDKLFDTSEIKKLIRKGTIYMKYENYLLDYNAKRYTLELFPSEQVYKDFPNHFIKPGQYKVAVVNGSGCPSGSLLGKKIITDIDCDFCIMWTLHMDKKEYILSFRSNSVDVGQITKMFGGGGHIFAAACSIPLTKYNIVDLFYPTSLPRH</sequence>
<evidence type="ECO:0000313" key="1">
    <source>
        <dbReference type="EMBL" id="AYV75686.1"/>
    </source>
</evidence>
<dbReference type="SUPFAM" id="SSF64182">
    <property type="entry name" value="DHH phosphoesterases"/>
    <property type="match status" value="1"/>
</dbReference>
<reference evidence="1" key="1">
    <citation type="submission" date="2018-10" db="EMBL/GenBank/DDBJ databases">
        <title>Hidden diversity of soil giant viruses.</title>
        <authorList>
            <person name="Schulz F."/>
            <person name="Alteio L."/>
            <person name="Goudeau D."/>
            <person name="Ryan E.M."/>
            <person name="Malmstrom R.R."/>
            <person name="Blanchard J."/>
            <person name="Woyke T."/>
        </authorList>
    </citation>
    <scope>NUCLEOTIDE SEQUENCE</scope>
    <source>
        <strain evidence="1">TEV1</strain>
    </source>
</reference>
<dbReference type="PANTHER" id="PTHR42146">
    <property type="entry name" value="3',5'-CYCLIC-NUCLEOTIDE PHOSPHODIESTERASE"/>
    <property type="match status" value="1"/>
</dbReference>
<proteinExistence type="predicted"/>
<name>A0A3G4ZLH4_9VIRU</name>
<dbReference type="InterPro" id="IPR038763">
    <property type="entry name" value="DHH_sf"/>
</dbReference>
<dbReference type="PANTHER" id="PTHR42146:SF1">
    <property type="entry name" value="OLIGORIBONUCLEASE NRNB"/>
    <property type="match status" value="1"/>
</dbReference>
<protein>
    <submittedName>
        <fullName evidence="1">Putative pAp phosphatase</fullName>
    </submittedName>
</protein>
<gene>
    <name evidence="1" type="ORF">Terrestrivirus2_194</name>
</gene>
<dbReference type="InterPro" id="IPR052968">
    <property type="entry name" value="Nucleotide_metab_enz"/>
</dbReference>